<dbReference type="CDD" id="cd02883">
    <property type="entry name" value="NUDIX_Hydrolase"/>
    <property type="match status" value="1"/>
</dbReference>
<gene>
    <name evidence="3" type="ORF">J2S17_003404</name>
</gene>
<evidence type="ECO:0000313" key="3">
    <source>
        <dbReference type="EMBL" id="MDQ0271516.1"/>
    </source>
</evidence>
<dbReference type="Gene3D" id="3.90.79.10">
    <property type="entry name" value="Nucleoside Triphosphate Pyrophosphohydrolase"/>
    <property type="match status" value="1"/>
</dbReference>
<reference evidence="3 4" key="1">
    <citation type="submission" date="2023-07" db="EMBL/GenBank/DDBJ databases">
        <title>Genomic Encyclopedia of Type Strains, Phase IV (KMG-IV): sequencing the most valuable type-strain genomes for metagenomic binning, comparative biology and taxonomic classification.</title>
        <authorList>
            <person name="Goeker M."/>
        </authorList>
    </citation>
    <scope>NUCLEOTIDE SEQUENCE [LARGE SCALE GENOMIC DNA]</scope>
    <source>
        <strain evidence="3 4">DSM 23494</strain>
    </source>
</reference>
<keyword evidence="4" id="KW-1185">Reference proteome</keyword>
<organism evidence="3 4">
    <name type="scientific">Cytobacillus purgationiresistens</name>
    <dbReference type="NCBI Taxonomy" id="863449"/>
    <lineage>
        <taxon>Bacteria</taxon>
        <taxon>Bacillati</taxon>
        <taxon>Bacillota</taxon>
        <taxon>Bacilli</taxon>
        <taxon>Bacillales</taxon>
        <taxon>Bacillaceae</taxon>
        <taxon>Cytobacillus</taxon>
    </lineage>
</organism>
<evidence type="ECO:0000259" key="2">
    <source>
        <dbReference type="PROSITE" id="PS51462"/>
    </source>
</evidence>
<accession>A0ABU0AJS3</accession>
<dbReference type="EMBL" id="JAUSUB010000015">
    <property type="protein sequence ID" value="MDQ0271516.1"/>
    <property type="molecule type" value="Genomic_DNA"/>
</dbReference>
<dbReference type="SUPFAM" id="SSF55811">
    <property type="entry name" value="Nudix"/>
    <property type="match status" value="1"/>
</dbReference>
<feature type="domain" description="Nudix hydrolase" evidence="2">
    <location>
        <begin position="1"/>
        <end position="136"/>
    </location>
</feature>
<evidence type="ECO:0000256" key="1">
    <source>
        <dbReference type="ARBA" id="ARBA00005582"/>
    </source>
</evidence>
<dbReference type="PANTHER" id="PTHR43736:SF1">
    <property type="entry name" value="DIHYDRONEOPTERIN TRIPHOSPHATE DIPHOSPHATASE"/>
    <property type="match status" value="1"/>
</dbReference>
<dbReference type="InterPro" id="IPR000086">
    <property type="entry name" value="NUDIX_hydrolase_dom"/>
</dbReference>
<dbReference type="PROSITE" id="PS51462">
    <property type="entry name" value="NUDIX"/>
    <property type="match status" value="1"/>
</dbReference>
<name>A0ABU0AJS3_9BACI</name>
<sequence length="141" mass="15744">MFIVNVEGAVHFGGKWLVIERSLLEDHAAGTLSLVGGKVDREGFAKHILETSVQREIFEEVGVKVKQQMDYVRSTSFVADDGAHVIDVVFLCQYEGGEAYQKSSDEVGAVHWLTTKEIIHHPLAPVWLKESILAAEKLRKK</sequence>
<evidence type="ECO:0000313" key="4">
    <source>
        <dbReference type="Proteomes" id="UP001238088"/>
    </source>
</evidence>
<comment type="similarity">
    <text evidence="1">Belongs to the Nudix hydrolase family.</text>
</comment>
<dbReference type="InterPro" id="IPR015797">
    <property type="entry name" value="NUDIX_hydrolase-like_dom_sf"/>
</dbReference>
<protein>
    <submittedName>
        <fullName evidence="3">ADP-ribose pyrophosphatase YjhB (NUDIX family)</fullName>
    </submittedName>
</protein>
<proteinExistence type="inferred from homology"/>
<dbReference type="Proteomes" id="UP001238088">
    <property type="component" value="Unassembled WGS sequence"/>
</dbReference>
<comment type="caution">
    <text evidence="3">The sequence shown here is derived from an EMBL/GenBank/DDBJ whole genome shotgun (WGS) entry which is preliminary data.</text>
</comment>
<dbReference type="RefSeq" id="WP_307476723.1">
    <property type="nucleotide sequence ID" value="NZ_JAUSUB010000015.1"/>
</dbReference>
<dbReference type="Pfam" id="PF00293">
    <property type="entry name" value="NUDIX"/>
    <property type="match status" value="1"/>
</dbReference>
<dbReference type="PANTHER" id="PTHR43736">
    <property type="entry name" value="ADP-RIBOSE PYROPHOSPHATASE"/>
    <property type="match status" value="1"/>
</dbReference>